<feature type="compositionally biased region" description="Basic and acidic residues" evidence="1">
    <location>
        <begin position="45"/>
        <end position="69"/>
    </location>
</feature>
<dbReference type="EMBL" id="JABMIG020000023">
    <property type="protein sequence ID" value="KAL3801998.1"/>
    <property type="molecule type" value="Genomic_DNA"/>
</dbReference>
<accession>A0ABD3QNV4</accession>
<dbReference type="InterPro" id="IPR053259">
    <property type="entry name" value="Golvesin-related_Golgi"/>
</dbReference>
<organism evidence="3 4">
    <name type="scientific">Cyclotella cryptica</name>
    <dbReference type="NCBI Taxonomy" id="29204"/>
    <lineage>
        <taxon>Eukaryota</taxon>
        <taxon>Sar</taxon>
        <taxon>Stramenopiles</taxon>
        <taxon>Ochrophyta</taxon>
        <taxon>Bacillariophyta</taxon>
        <taxon>Coscinodiscophyceae</taxon>
        <taxon>Thalassiosirophycidae</taxon>
        <taxon>Stephanodiscales</taxon>
        <taxon>Stephanodiscaceae</taxon>
        <taxon>Cyclotella</taxon>
    </lineage>
</organism>
<feature type="region of interest" description="Disordered" evidence="1">
    <location>
        <begin position="297"/>
        <end position="316"/>
    </location>
</feature>
<feature type="compositionally biased region" description="Basic and acidic residues" evidence="1">
    <location>
        <begin position="221"/>
        <end position="238"/>
    </location>
</feature>
<feature type="domain" description="Glycosyl transferase CAP10" evidence="2">
    <location>
        <begin position="590"/>
        <end position="836"/>
    </location>
</feature>
<dbReference type="InterPro" id="IPR006598">
    <property type="entry name" value="CAP10"/>
</dbReference>
<dbReference type="Pfam" id="PF05686">
    <property type="entry name" value="Glyco_transf_90"/>
    <property type="match status" value="1"/>
</dbReference>
<feature type="region of interest" description="Disordered" evidence="1">
    <location>
        <begin position="196"/>
        <end position="259"/>
    </location>
</feature>
<reference evidence="3 4" key="1">
    <citation type="journal article" date="2020" name="G3 (Bethesda)">
        <title>Improved Reference Genome for Cyclotella cryptica CCMP332, a Model for Cell Wall Morphogenesis, Salinity Adaptation, and Lipid Production in Diatoms (Bacillariophyta).</title>
        <authorList>
            <person name="Roberts W.R."/>
            <person name="Downey K.M."/>
            <person name="Ruck E.C."/>
            <person name="Traller J.C."/>
            <person name="Alverson A.J."/>
        </authorList>
    </citation>
    <scope>NUCLEOTIDE SEQUENCE [LARGE SCALE GENOMIC DNA]</scope>
    <source>
        <strain evidence="3 4">CCMP332</strain>
    </source>
</reference>
<feature type="compositionally biased region" description="Low complexity" evidence="1">
    <location>
        <begin position="32"/>
        <end position="44"/>
    </location>
</feature>
<feature type="compositionally biased region" description="Low complexity" evidence="1">
    <location>
        <begin position="200"/>
        <end position="210"/>
    </location>
</feature>
<gene>
    <name evidence="3" type="ORF">HJC23_010342</name>
</gene>
<name>A0ABD3QNV4_9STRA</name>
<feature type="compositionally biased region" description="Acidic residues" evidence="1">
    <location>
        <begin position="297"/>
        <end position="310"/>
    </location>
</feature>
<dbReference type="PANTHER" id="PTHR32301">
    <property type="entry name" value="COUNTIN RECEPTOR CNR3-RELATED"/>
    <property type="match status" value="1"/>
</dbReference>
<keyword evidence="4" id="KW-1185">Reference proteome</keyword>
<dbReference type="PANTHER" id="PTHR32301:SF6">
    <property type="entry name" value="GOLVESIN-RELATED"/>
    <property type="match status" value="1"/>
</dbReference>
<feature type="compositionally biased region" description="Low complexity" evidence="1">
    <location>
        <begin position="70"/>
        <end position="114"/>
    </location>
</feature>
<feature type="region of interest" description="Disordered" evidence="1">
    <location>
        <begin position="591"/>
        <end position="614"/>
    </location>
</feature>
<evidence type="ECO:0000313" key="3">
    <source>
        <dbReference type="EMBL" id="KAL3801998.1"/>
    </source>
</evidence>
<feature type="region of interest" description="Disordered" evidence="1">
    <location>
        <begin position="1"/>
        <end position="114"/>
    </location>
</feature>
<dbReference type="AlphaFoldDB" id="A0ABD3QNV4"/>
<evidence type="ECO:0000259" key="2">
    <source>
        <dbReference type="SMART" id="SM00672"/>
    </source>
</evidence>
<proteinExistence type="predicted"/>
<feature type="compositionally biased region" description="Polar residues" evidence="1">
    <location>
        <begin position="22"/>
        <end position="31"/>
    </location>
</feature>
<comment type="caution">
    <text evidence="3">The sequence shown here is derived from an EMBL/GenBank/DDBJ whole genome shotgun (WGS) entry which is preliminary data.</text>
</comment>
<feature type="compositionally biased region" description="Basic and acidic residues" evidence="1">
    <location>
        <begin position="250"/>
        <end position="259"/>
    </location>
</feature>
<sequence length="1203" mass="138048">MSTRLHSRSAASSHRSGHGRTRTTCSRPNAASSSSSTSSSLSSSLDHEGSSRLGRVDDHEPEQQHHDETSTVVSSLSSSSARWQRSTATSRRSFNRNSNGNNYSKNSSSSRSVSSRWRSLRPLLSSNSLLLLCGLFLTLLQLNSDRHGEPSPRVRRVADAQWQLKIDADINHPTSEFDREVATQNEANDVRRTLFHQHEQQQQQQQQQVQRPSSNSLGVGRQEDGSHSSGRDPMDQHQYRKQQQPKHGSFHPEEEGNEEPLTHLEQEHIMQFHRLLIENVPLANQERLDIPQEFIANDEDVEQDPEEEDHDSDHEKMNRLEDIVDQDADQENGIHRNDNVKNANSSDDQVNNTYSSLIKTSHHLPHYTLPQSLQQIATYRTAFAILVYDPPTNQFHILYSRKHIWSSAVSKLIKAVQSLTFLIRLEFGRELEQMRKNRQELVIPVSSGDYPLVSDVQCVRDNLRTNKSCVVDAAKGEEHSGLAPVLHFGSVFRRPIFPNMIAMPPPEAHHLPCFEQWAIHKTTCAALRAKSKEDPRGELVYAKEFGIKWKDLKDQLVWRGTDFGYLGFVHPTMERPRQPQFSQAIVKPSIDSDDDDGLSSISTTLKNPPTSRMSRKEDALAALKEDFDNLTPRWKGVVHTAEAEIEVQQQIEERARGINEARRMKEQILPWANIKFSQFIGNEGIKAKTLGSREYRKWERIDFPAVGENMSLEELALYKYHIDLGGGGGTTWSGTFHKLAMPGLLFHHVTPTKDYFHDYMKPWKHFVPVQPNLNDLKEKYDWAQSHQARAFRIARGGSELMRYLSSPEGMEERFRKDILEPLRAVINAYIPVGQTTEFKGKTWKEVITQSEGEGNMLPILKCTGDSSASCEKIVGKEAFLDRKMIRRFTNVEGATPLQGNRQLMPWAHEFFVDINKKPDTTRETALFWHIPKSGGTTVKNLYHCTGQTLAHRGGVDPKFGYDHKDELVVFKPREDQHGKFVNVDTTIKEGILRAKELGLVQSHVSDIIFTMEPTFAGQNLYDKKNKGRILALFRHPVDRMVSKFYYLQVADWERGYRPDWANLSLMEWIKKAELKDDNLIVRKLVEKSFSEPIDENDLMRAKAILRRRVVVGLMSQMEDSMHRFNIVLGVDESSERNRQCMNEYFGKSKEQVGGMKNANKHPKIVQNSPEWRLLAEKEWLDMRLYAYAEQLFEEQKETIYSYM</sequence>
<evidence type="ECO:0000256" key="1">
    <source>
        <dbReference type="SAM" id="MobiDB-lite"/>
    </source>
</evidence>
<dbReference type="Gene3D" id="3.40.50.300">
    <property type="entry name" value="P-loop containing nucleotide triphosphate hydrolases"/>
    <property type="match status" value="1"/>
</dbReference>
<dbReference type="SMART" id="SM00672">
    <property type="entry name" value="CAP10"/>
    <property type="match status" value="1"/>
</dbReference>
<dbReference type="Proteomes" id="UP001516023">
    <property type="component" value="Unassembled WGS sequence"/>
</dbReference>
<protein>
    <recommendedName>
        <fullName evidence="2">Glycosyl transferase CAP10 domain-containing protein</fullName>
    </recommendedName>
</protein>
<dbReference type="InterPro" id="IPR027417">
    <property type="entry name" value="P-loop_NTPase"/>
</dbReference>
<evidence type="ECO:0000313" key="4">
    <source>
        <dbReference type="Proteomes" id="UP001516023"/>
    </source>
</evidence>